<keyword evidence="7" id="KW-1185">Reference proteome</keyword>
<feature type="transmembrane region" description="Helical" evidence="5">
    <location>
        <begin position="52"/>
        <end position="70"/>
    </location>
</feature>
<evidence type="ECO:0000256" key="4">
    <source>
        <dbReference type="ARBA" id="ARBA00023136"/>
    </source>
</evidence>
<name>A0ABU5I1R3_9HYPH</name>
<evidence type="ECO:0000256" key="2">
    <source>
        <dbReference type="ARBA" id="ARBA00022692"/>
    </source>
</evidence>
<keyword evidence="3 5" id="KW-1133">Transmembrane helix</keyword>
<evidence type="ECO:0000256" key="1">
    <source>
        <dbReference type="ARBA" id="ARBA00004141"/>
    </source>
</evidence>
<evidence type="ECO:0000313" key="7">
    <source>
        <dbReference type="Proteomes" id="UP001294412"/>
    </source>
</evidence>
<dbReference type="Proteomes" id="UP001294412">
    <property type="component" value="Unassembled WGS sequence"/>
</dbReference>
<evidence type="ECO:0000256" key="5">
    <source>
        <dbReference type="SAM" id="Phobius"/>
    </source>
</evidence>
<keyword evidence="2 5" id="KW-0812">Transmembrane</keyword>
<dbReference type="InterPro" id="IPR024199">
    <property type="entry name" value="Uncharacterised_DsbB"/>
</dbReference>
<dbReference type="Gene3D" id="1.20.1550.10">
    <property type="entry name" value="DsbB-like"/>
    <property type="match status" value="1"/>
</dbReference>
<accession>A0ABU5I1R3</accession>
<keyword evidence="4 5" id="KW-0472">Membrane</keyword>
<dbReference type="SUPFAM" id="SSF158442">
    <property type="entry name" value="DsbB-like"/>
    <property type="match status" value="1"/>
</dbReference>
<dbReference type="PIRSF" id="PIRSF033913">
    <property type="entry name" value="S-S_format_DsbB"/>
    <property type="match status" value="1"/>
</dbReference>
<protein>
    <submittedName>
        <fullName evidence="6">Disulfide bond formation protein B</fullName>
    </submittedName>
</protein>
<gene>
    <name evidence="6" type="ORF">U0C82_08410</name>
</gene>
<evidence type="ECO:0000313" key="6">
    <source>
        <dbReference type="EMBL" id="MDY8109166.1"/>
    </source>
</evidence>
<evidence type="ECO:0000256" key="3">
    <source>
        <dbReference type="ARBA" id="ARBA00022989"/>
    </source>
</evidence>
<comment type="caution">
    <text evidence="6">The sequence shown here is derived from an EMBL/GenBank/DDBJ whole genome shotgun (WGS) entry which is preliminary data.</text>
</comment>
<dbReference type="InterPro" id="IPR003752">
    <property type="entry name" value="DiS_bond_form_DsbB/BdbC"/>
</dbReference>
<feature type="transmembrane region" description="Helical" evidence="5">
    <location>
        <begin position="147"/>
        <end position="168"/>
    </location>
</feature>
<dbReference type="InterPro" id="IPR023380">
    <property type="entry name" value="DsbB-like_sf"/>
</dbReference>
<dbReference type="RefSeq" id="WP_322186620.1">
    <property type="nucleotide sequence ID" value="NZ_JAXLPB010000002.1"/>
</dbReference>
<feature type="transmembrane region" description="Helical" evidence="5">
    <location>
        <begin position="12"/>
        <end position="32"/>
    </location>
</feature>
<sequence length="178" mass="18376">MSPLSRATGFRQSAAAIALLIGTTLTVGSALLFQHVGGYIPCALCLEQRTPYYVAIPIALVAAIAAAGRARPVLVRGLLLVLGLVMLWSLYLGVFHAGVEWGYWPGPAECAGAAGGDLMGGDLLSTIDAVRAPSCDQAAARFFGLSFAGWNAVASAILASIALAAAFARSDRFATLEH</sequence>
<dbReference type="Pfam" id="PF02600">
    <property type="entry name" value="DsbB"/>
    <property type="match status" value="1"/>
</dbReference>
<comment type="subcellular location">
    <subcellularLocation>
        <location evidence="1">Membrane</location>
        <topology evidence="1">Multi-pass membrane protein</topology>
    </subcellularLocation>
</comment>
<feature type="transmembrane region" description="Helical" evidence="5">
    <location>
        <begin position="77"/>
        <end position="99"/>
    </location>
</feature>
<organism evidence="6 7">
    <name type="scientific">Fulvimarina uroteuthidis</name>
    <dbReference type="NCBI Taxonomy" id="3098149"/>
    <lineage>
        <taxon>Bacteria</taxon>
        <taxon>Pseudomonadati</taxon>
        <taxon>Pseudomonadota</taxon>
        <taxon>Alphaproteobacteria</taxon>
        <taxon>Hyphomicrobiales</taxon>
        <taxon>Aurantimonadaceae</taxon>
        <taxon>Fulvimarina</taxon>
    </lineage>
</organism>
<reference evidence="6 7" key="1">
    <citation type="submission" date="2023-12" db="EMBL/GenBank/DDBJ databases">
        <title>Description of Novel Strain Fulvimarina sp. 2208YS6-2-32 isolated from Uroteuthis (Photololigo) edulis.</title>
        <authorList>
            <person name="Park J.-S."/>
        </authorList>
    </citation>
    <scope>NUCLEOTIDE SEQUENCE [LARGE SCALE GENOMIC DNA]</scope>
    <source>
        <strain evidence="6 7">2208YS6-2-32</strain>
    </source>
</reference>
<dbReference type="EMBL" id="JAXLPB010000002">
    <property type="protein sequence ID" value="MDY8109166.1"/>
    <property type="molecule type" value="Genomic_DNA"/>
</dbReference>
<proteinExistence type="predicted"/>